<feature type="DNA-binding region" description="H-T-H motif" evidence="2">
    <location>
        <begin position="37"/>
        <end position="56"/>
    </location>
</feature>
<evidence type="ECO:0000256" key="1">
    <source>
        <dbReference type="ARBA" id="ARBA00023125"/>
    </source>
</evidence>
<proteinExistence type="predicted"/>
<name>B9XCA3_PEDPL</name>
<dbReference type="RefSeq" id="WP_007413451.1">
    <property type="nucleotide sequence ID" value="NZ_ABOX02000004.1"/>
</dbReference>
<dbReference type="InterPro" id="IPR015292">
    <property type="entry name" value="Tscrpt_reg_YbiH_C"/>
</dbReference>
<dbReference type="InterPro" id="IPR036271">
    <property type="entry name" value="Tet_transcr_reg_TetR-rel_C_sf"/>
</dbReference>
<evidence type="ECO:0000313" key="4">
    <source>
        <dbReference type="EMBL" id="EEF62571.1"/>
    </source>
</evidence>
<protein>
    <submittedName>
        <fullName evidence="4">Transcriptional regulator, TetR family</fullName>
    </submittedName>
</protein>
<dbReference type="GO" id="GO:0003700">
    <property type="term" value="F:DNA-binding transcription factor activity"/>
    <property type="evidence" value="ECO:0007669"/>
    <property type="project" value="TreeGrafter"/>
</dbReference>
<dbReference type="Gene3D" id="1.10.357.10">
    <property type="entry name" value="Tetracycline Repressor, domain 2"/>
    <property type="match status" value="1"/>
</dbReference>
<dbReference type="OrthoDB" id="9789566at2"/>
<dbReference type="InterPro" id="IPR001647">
    <property type="entry name" value="HTH_TetR"/>
</dbReference>
<feature type="domain" description="HTH tetR-type" evidence="3">
    <location>
        <begin position="14"/>
        <end position="74"/>
    </location>
</feature>
<comment type="caution">
    <text evidence="4">The sequence shown here is derived from an EMBL/GenBank/DDBJ whole genome shotgun (WGS) entry which is preliminary data.</text>
</comment>
<dbReference type="GO" id="GO:0000976">
    <property type="term" value="F:transcription cis-regulatory region binding"/>
    <property type="evidence" value="ECO:0007669"/>
    <property type="project" value="TreeGrafter"/>
</dbReference>
<dbReference type="InterPro" id="IPR009057">
    <property type="entry name" value="Homeodomain-like_sf"/>
</dbReference>
<keyword evidence="5" id="KW-1185">Reference proteome</keyword>
<gene>
    <name evidence="4" type="ORF">Cflav_PD5206</name>
</gene>
<dbReference type="AlphaFoldDB" id="B9XCA3"/>
<dbReference type="SUPFAM" id="SSF48498">
    <property type="entry name" value="Tetracyclin repressor-like, C-terminal domain"/>
    <property type="match status" value="1"/>
</dbReference>
<dbReference type="InterPro" id="IPR050109">
    <property type="entry name" value="HTH-type_TetR-like_transc_reg"/>
</dbReference>
<organism evidence="4 5">
    <name type="scientific">Pedosphaera parvula (strain Ellin514)</name>
    <dbReference type="NCBI Taxonomy" id="320771"/>
    <lineage>
        <taxon>Bacteria</taxon>
        <taxon>Pseudomonadati</taxon>
        <taxon>Verrucomicrobiota</taxon>
        <taxon>Pedosphaerae</taxon>
        <taxon>Pedosphaerales</taxon>
        <taxon>Pedosphaeraceae</taxon>
        <taxon>Pedosphaera</taxon>
    </lineage>
</organism>
<dbReference type="STRING" id="320771.Cflav_PD5206"/>
<keyword evidence="1 2" id="KW-0238">DNA-binding</keyword>
<dbReference type="PANTHER" id="PTHR30055">
    <property type="entry name" value="HTH-TYPE TRANSCRIPTIONAL REGULATOR RUTR"/>
    <property type="match status" value="1"/>
</dbReference>
<evidence type="ECO:0000259" key="3">
    <source>
        <dbReference type="PROSITE" id="PS50977"/>
    </source>
</evidence>
<dbReference type="Pfam" id="PF09209">
    <property type="entry name" value="CecR_C"/>
    <property type="match status" value="1"/>
</dbReference>
<sequence length="220" mass="24616">MDSKSTHSDDAAQAKTRRQLIEAASEVFAEVGFRAATVREICQRAGANIAAVNYHFGDKAQLYRAALQETFKTSKQKYPPNFGLPAKATGEQRLRVFIHSFLLRIFSQGPESRHGKMMAREMIEPSGALDVIVQEEITPMKNELMSIIQELGGTRLSEKKIRLCGMSVVSQVLFYHHCRPVVMRVFPNLSFDASEIEELTDHITSFSLAAIAEIAKSKKK</sequence>
<evidence type="ECO:0000313" key="5">
    <source>
        <dbReference type="Proteomes" id="UP000003688"/>
    </source>
</evidence>
<dbReference type="InterPro" id="IPR023772">
    <property type="entry name" value="DNA-bd_HTH_TetR-type_CS"/>
</dbReference>
<dbReference type="PROSITE" id="PS50977">
    <property type="entry name" value="HTH_TETR_2"/>
    <property type="match status" value="1"/>
</dbReference>
<dbReference type="Pfam" id="PF00440">
    <property type="entry name" value="TetR_N"/>
    <property type="match status" value="1"/>
</dbReference>
<dbReference type="PROSITE" id="PS01081">
    <property type="entry name" value="HTH_TETR_1"/>
    <property type="match status" value="1"/>
</dbReference>
<dbReference type="Proteomes" id="UP000003688">
    <property type="component" value="Unassembled WGS sequence"/>
</dbReference>
<dbReference type="SUPFAM" id="SSF46689">
    <property type="entry name" value="Homeodomain-like"/>
    <property type="match status" value="1"/>
</dbReference>
<reference evidence="4 5" key="1">
    <citation type="journal article" date="2011" name="J. Bacteriol.">
        <title>Genome sequence of 'Pedosphaera parvula' Ellin514, an aerobic Verrucomicrobial isolate from pasture soil.</title>
        <authorList>
            <person name="Kant R."/>
            <person name="van Passel M.W."/>
            <person name="Sangwan P."/>
            <person name="Palva A."/>
            <person name="Lucas S."/>
            <person name="Copeland A."/>
            <person name="Lapidus A."/>
            <person name="Glavina Del Rio T."/>
            <person name="Dalin E."/>
            <person name="Tice H."/>
            <person name="Bruce D."/>
            <person name="Goodwin L."/>
            <person name="Pitluck S."/>
            <person name="Chertkov O."/>
            <person name="Larimer F.W."/>
            <person name="Land M.L."/>
            <person name="Hauser L."/>
            <person name="Brettin T.S."/>
            <person name="Detter J.C."/>
            <person name="Han S."/>
            <person name="de Vos W.M."/>
            <person name="Janssen P.H."/>
            <person name="Smidt H."/>
        </authorList>
    </citation>
    <scope>NUCLEOTIDE SEQUENCE [LARGE SCALE GENOMIC DNA]</scope>
    <source>
        <strain evidence="4 5">Ellin514</strain>
    </source>
</reference>
<accession>B9XCA3</accession>
<dbReference type="Gene3D" id="1.10.10.60">
    <property type="entry name" value="Homeodomain-like"/>
    <property type="match status" value="1"/>
</dbReference>
<dbReference type="PRINTS" id="PR00455">
    <property type="entry name" value="HTHTETR"/>
</dbReference>
<dbReference type="PANTHER" id="PTHR30055:SF226">
    <property type="entry name" value="HTH-TYPE TRANSCRIPTIONAL REGULATOR PKSA"/>
    <property type="match status" value="1"/>
</dbReference>
<evidence type="ECO:0000256" key="2">
    <source>
        <dbReference type="PROSITE-ProRule" id="PRU00335"/>
    </source>
</evidence>
<dbReference type="EMBL" id="ABOX02000004">
    <property type="protein sequence ID" value="EEF62571.1"/>
    <property type="molecule type" value="Genomic_DNA"/>
</dbReference>